<evidence type="ECO:0000313" key="1">
    <source>
        <dbReference type="EMBL" id="OFJ46400.1"/>
    </source>
</evidence>
<accession>A0A1E8PKK0</accession>
<dbReference type="Proteomes" id="UP000092634">
    <property type="component" value="Unassembled WGS sequence"/>
</dbReference>
<evidence type="ECO:0000313" key="2">
    <source>
        <dbReference type="Proteomes" id="UP000092634"/>
    </source>
</evidence>
<dbReference type="Gene3D" id="3.90.1690.10">
    <property type="entry name" value="phage-related protein like domain"/>
    <property type="match status" value="1"/>
</dbReference>
<name>A0A1E8PKK0_9BURK</name>
<dbReference type="InterPro" id="IPR053738">
    <property type="entry name" value="Lambda_capsid_assembly"/>
</dbReference>
<dbReference type="Pfam" id="PF03864">
    <property type="entry name" value="Phage_cap_E"/>
    <property type="match status" value="1"/>
</dbReference>
<reference evidence="1 2" key="1">
    <citation type="submission" date="2016-10" db="EMBL/GenBank/DDBJ databases">
        <title>Updated version of Genome Assembly of Janthinobacterium lividum ERGS5:01.</title>
        <authorList>
            <person name="Kumar R."/>
            <person name="Acharya V."/>
            <person name="Singh D."/>
        </authorList>
    </citation>
    <scope>NUCLEOTIDE SEQUENCE [LARGE SCALE GENOMIC DNA]</scope>
    <source>
        <strain evidence="1 2">ERGS5:01</strain>
    </source>
</reference>
<comment type="caution">
    <text evidence="1">The sequence shown here is derived from an EMBL/GenBank/DDBJ whole genome shotgun (WGS) entry which is preliminary data.</text>
</comment>
<gene>
    <name evidence="1" type="ORF">BA896_021850</name>
</gene>
<sequence>MPMTNRGVRIIDPILTGFSQGYRNSAYIGEALFPRVPVGQTGGQILEFGREAFQLVNMRRQPGGATKRIQFGYLGKPYTLLQDSLEVPVPREHQRDASKVLSIDLGQRASRMGMNKILLQLEVDQAALATNAANYAGTNKVALAGAAKWSASTGNPLTDVDTGREAIRGIIGIYPNTLVLSALAFNACKNNPNVIARFQYNGSVNIDASQITTQMLAGLFNVDKVVVGKAIVTNDALVNADIWGNNAVLAYVPQGETFMEEPSYGYTYTLDGNPLVEQPYWDNNAKAEIYGVTMERAPVLSGISSGYLIQTPA</sequence>
<dbReference type="AlphaFoldDB" id="A0A1E8PKK0"/>
<evidence type="ECO:0008006" key="3">
    <source>
        <dbReference type="Google" id="ProtNLM"/>
    </source>
</evidence>
<organism evidence="1 2">
    <name type="scientific">Janthinobacterium lividum</name>
    <dbReference type="NCBI Taxonomy" id="29581"/>
    <lineage>
        <taxon>Bacteria</taxon>
        <taxon>Pseudomonadati</taxon>
        <taxon>Pseudomonadota</taxon>
        <taxon>Betaproteobacteria</taxon>
        <taxon>Burkholderiales</taxon>
        <taxon>Oxalobacteraceae</taxon>
        <taxon>Janthinobacterium</taxon>
    </lineage>
</organism>
<dbReference type="InterPro" id="IPR005564">
    <property type="entry name" value="Major_capsid_GpE"/>
</dbReference>
<dbReference type="EMBL" id="MAQB02000014">
    <property type="protein sequence ID" value="OFJ46400.1"/>
    <property type="molecule type" value="Genomic_DNA"/>
</dbReference>
<protein>
    <recommendedName>
        <fullName evidence="3">Major capsid protein</fullName>
    </recommendedName>
</protein>
<proteinExistence type="predicted"/>